<sequence>MARHNAERCPSCNGFGSSKYGGYCGKCKNKSDVDEKHVFEPYSGKYGQEREFIPVTDKCRLIKDKFGIER</sequence>
<evidence type="ECO:0000313" key="2">
    <source>
        <dbReference type="EMBL" id="QJH98122.1"/>
    </source>
</evidence>
<accession>A0A6H1ZND8</accession>
<dbReference type="EMBL" id="MT144717">
    <property type="protein sequence ID" value="QJH98122.1"/>
    <property type="molecule type" value="Genomic_DNA"/>
</dbReference>
<name>A0A6H1ZND8_9ZZZZ</name>
<gene>
    <name evidence="1" type="ORF">TM448A01218_0008</name>
    <name evidence="2" type="ORF">TM448B01196_0012</name>
</gene>
<dbReference type="AlphaFoldDB" id="A0A6H1ZND8"/>
<reference evidence="1" key="1">
    <citation type="submission" date="2020-03" db="EMBL/GenBank/DDBJ databases">
        <title>The deep terrestrial virosphere.</title>
        <authorList>
            <person name="Holmfeldt K."/>
            <person name="Nilsson E."/>
            <person name="Simone D."/>
            <person name="Lopez-Fernandez M."/>
            <person name="Wu X."/>
            <person name="de Brujin I."/>
            <person name="Lundin D."/>
            <person name="Andersson A."/>
            <person name="Bertilsson S."/>
            <person name="Dopson M."/>
        </authorList>
    </citation>
    <scope>NUCLEOTIDE SEQUENCE</scope>
    <source>
        <strain evidence="1">TM448A01218</strain>
        <strain evidence="2">TM448B01196</strain>
    </source>
</reference>
<evidence type="ECO:0000313" key="1">
    <source>
        <dbReference type="EMBL" id="QJA49028.1"/>
    </source>
</evidence>
<organism evidence="1">
    <name type="scientific">viral metagenome</name>
    <dbReference type="NCBI Taxonomy" id="1070528"/>
    <lineage>
        <taxon>unclassified sequences</taxon>
        <taxon>metagenomes</taxon>
        <taxon>organismal metagenomes</taxon>
    </lineage>
</organism>
<protein>
    <submittedName>
        <fullName evidence="1">Uncharacterized protein</fullName>
    </submittedName>
</protein>
<proteinExistence type="predicted"/>
<dbReference type="EMBL" id="MT144114">
    <property type="protein sequence ID" value="QJA49028.1"/>
    <property type="molecule type" value="Genomic_DNA"/>
</dbReference>